<sequence>IQDEQIKSNLQKITLQCVDGYKQKTPRMWG</sequence>
<feature type="non-terminal residue" evidence="1">
    <location>
        <position position="1"/>
    </location>
</feature>
<proteinExistence type="predicted"/>
<evidence type="ECO:0000313" key="1">
    <source>
        <dbReference type="EMBL" id="SVB11315.1"/>
    </source>
</evidence>
<protein>
    <submittedName>
        <fullName evidence="1">Uncharacterized protein</fullName>
    </submittedName>
</protein>
<gene>
    <name evidence="1" type="ORF">METZ01_LOCUS164169</name>
</gene>
<dbReference type="AlphaFoldDB" id="A0A382BBZ1"/>
<name>A0A382BBZ1_9ZZZZ</name>
<reference evidence="1" key="1">
    <citation type="submission" date="2018-05" db="EMBL/GenBank/DDBJ databases">
        <authorList>
            <person name="Lanie J.A."/>
            <person name="Ng W.-L."/>
            <person name="Kazmierczak K.M."/>
            <person name="Andrzejewski T.M."/>
            <person name="Davidsen T.M."/>
            <person name="Wayne K.J."/>
            <person name="Tettelin H."/>
            <person name="Glass J.I."/>
            <person name="Rusch D."/>
            <person name="Podicherti R."/>
            <person name="Tsui H.-C.T."/>
            <person name="Winkler M.E."/>
        </authorList>
    </citation>
    <scope>NUCLEOTIDE SEQUENCE</scope>
</reference>
<accession>A0A382BBZ1</accession>
<organism evidence="1">
    <name type="scientific">marine metagenome</name>
    <dbReference type="NCBI Taxonomy" id="408172"/>
    <lineage>
        <taxon>unclassified sequences</taxon>
        <taxon>metagenomes</taxon>
        <taxon>ecological metagenomes</taxon>
    </lineage>
</organism>
<dbReference type="EMBL" id="UINC01029120">
    <property type="protein sequence ID" value="SVB11315.1"/>
    <property type="molecule type" value="Genomic_DNA"/>
</dbReference>